<dbReference type="AlphaFoldDB" id="A0A2P2J0E4"/>
<evidence type="ECO:0000313" key="1">
    <source>
        <dbReference type="EMBL" id="MBW86910.1"/>
    </source>
</evidence>
<accession>A0A2P2J0E4</accession>
<sequence>MGSGFPCFRRISCVRLTLTKANNFC</sequence>
<name>A0A2P2J0E4_RHIMU</name>
<reference evidence="1" key="1">
    <citation type="submission" date="2018-02" db="EMBL/GenBank/DDBJ databases">
        <title>Rhizophora mucronata_Transcriptome.</title>
        <authorList>
            <person name="Meera S.P."/>
            <person name="Sreeshan A."/>
            <person name="Augustine A."/>
        </authorList>
    </citation>
    <scope>NUCLEOTIDE SEQUENCE</scope>
    <source>
        <tissue evidence="1">Leaf</tissue>
    </source>
</reference>
<dbReference type="EMBL" id="GGEC01006427">
    <property type="protein sequence ID" value="MBW86910.1"/>
    <property type="molecule type" value="Transcribed_RNA"/>
</dbReference>
<protein>
    <submittedName>
        <fullName evidence="1">Uncharacterized protein</fullName>
    </submittedName>
</protein>
<organism evidence="1">
    <name type="scientific">Rhizophora mucronata</name>
    <name type="common">Asiatic mangrove</name>
    <dbReference type="NCBI Taxonomy" id="61149"/>
    <lineage>
        <taxon>Eukaryota</taxon>
        <taxon>Viridiplantae</taxon>
        <taxon>Streptophyta</taxon>
        <taxon>Embryophyta</taxon>
        <taxon>Tracheophyta</taxon>
        <taxon>Spermatophyta</taxon>
        <taxon>Magnoliopsida</taxon>
        <taxon>eudicotyledons</taxon>
        <taxon>Gunneridae</taxon>
        <taxon>Pentapetalae</taxon>
        <taxon>rosids</taxon>
        <taxon>fabids</taxon>
        <taxon>Malpighiales</taxon>
        <taxon>Rhizophoraceae</taxon>
        <taxon>Rhizophora</taxon>
    </lineage>
</organism>
<proteinExistence type="predicted"/>